<dbReference type="AlphaFoldDB" id="A0A0U2WKY8"/>
<accession>A0A0U2WKY8</accession>
<organism evidence="1">
    <name type="scientific">Pseudoalteromonas translucida KMM 520</name>
    <dbReference type="NCBI Taxonomy" id="1315283"/>
    <lineage>
        <taxon>Bacteria</taxon>
        <taxon>Pseudomonadati</taxon>
        <taxon>Pseudomonadota</taxon>
        <taxon>Gammaproteobacteria</taxon>
        <taxon>Alteromonadales</taxon>
        <taxon>Pseudoalteromonadaceae</taxon>
        <taxon>Pseudoalteromonas</taxon>
    </lineage>
</organism>
<evidence type="ECO:0000313" key="1">
    <source>
        <dbReference type="EMBL" id="ALS34010.1"/>
    </source>
</evidence>
<proteinExistence type="predicted"/>
<dbReference type="PATRIC" id="fig|1315283.4.peg.2597"/>
<name>A0A0U2WKY8_9GAMM</name>
<protein>
    <submittedName>
        <fullName evidence="1">Uncharacterized protein</fullName>
    </submittedName>
</protein>
<dbReference type="Proteomes" id="UP000065261">
    <property type="component" value="Chromosome I"/>
</dbReference>
<evidence type="ECO:0000313" key="2">
    <source>
        <dbReference type="Proteomes" id="UP000065261"/>
    </source>
</evidence>
<dbReference type="EMBL" id="CP011034">
    <property type="protein sequence ID" value="ALS34010.1"/>
    <property type="molecule type" value="Genomic_DNA"/>
</dbReference>
<sequence length="39" mass="4729">MSKKPHYLKHWGFYDFAAYLSIHCKLLNHINFKLLLVTH</sequence>
<reference evidence="1 2" key="1">
    <citation type="submission" date="2015-03" db="EMBL/GenBank/DDBJ databases">
        <authorList>
            <person name="Murphy D."/>
        </authorList>
    </citation>
    <scope>NUCLEOTIDE SEQUENCE [LARGE SCALE GENOMIC DNA]</scope>
    <source>
        <strain evidence="1 2">KMM 520</strain>
    </source>
</reference>
<gene>
    <name evidence="1" type="ORF">PTRA_a2977</name>
</gene>
<dbReference type="KEGG" id="ptn:PTRA_a2977"/>